<comment type="caution">
    <text evidence="1">The sequence shown here is derived from an EMBL/GenBank/DDBJ whole genome shotgun (WGS) entry which is preliminary data.</text>
</comment>
<reference evidence="1" key="1">
    <citation type="submission" date="2022-06" db="EMBL/GenBank/DDBJ databases">
        <title>Phylogenomic reconstructions and comparative analyses of Kickxellomycotina fungi.</title>
        <authorList>
            <person name="Reynolds N.K."/>
            <person name="Stajich J.E."/>
            <person name="Barry K."/>
            <person name="Grigoriev I.V."/>
            <person name="Crous P."/>
            <person name="Smith M.E."/>
        </authorList>
    </citation>
    <scope>NUCLEOTIDE SEQUENCE</scope>
    <source>
        <strain evidence="1">RSA 2271</strain>
    </source>
</reference>
<protein>
    <submittedName>
        <fullName evidence="1">Uncharacterized protein</fullName>
    </submittedName>
</protein>
<dbReference type="EMBL" id="JAMZIH010005680">
    <property type="protein sequence ID" value="KAJ1674796.1"/>
    <property type="molecule type" value="Genomic_DNA"/>
</dbReference>
<gene>
    <name evidence="1" type="ORF">EV182_002544</name>
</gene>
<proteinExistence type="predicted"/>
<organism evidence="1 2">
    <name type="scientific">Spiromyces aspiralis</name>
    <dbReference type="NCBI Taxonomy" id="68401"/>
    <lineage>
        <taxon>Eukaryota</taxon>
        <taxon>Fungi</taxon>
        <taxon>Fungi incertae sedis</taxon>
        <taxon>Zoopagomycota</taxon>
        <taxon>Kickxellomycotina</taxon>
        <taxon>Kickxellomycetes</taxon>
        <taxon>Kickxellales</taxon>
        <taxon>Kickxellaceae</taxon>
        <taxon>Spiromyces</taxon>
    </lineage>
</organism>
<keyword evidence="2" id="KW-1185">Reference proteome</keyword>
<evidence type="ECO:0000313" key="1">
    <source>
        <dbReference type="EMBL" id="KAJ1674796.1"/>
    </source>
</evidence>
<accession>A0ACC1HEN0</accession>
<sequence length="546" mass="60677">MAGAVSLSRLILTILSVLAALTLISAQQNQQQHASGCETLRVRKELLDLTDSELKAFVNALLQLYENGVIASLTERHYNGAIRHSTIHGTDHFLPWHRRLLLEFERELQRIDPSLTVPYWDWTVDSQKPMLSVAFQDDYFGGDGDSRNDHCVASGPLAQVEVSYPSRHCLRRWLGGTDGLAQYSFSSIEAVVETQRNFTTFHNFATVVETSMHAYTHNWIGGLTSRAEVTAGDMSSNFSPNDVFFFLHHAMIDKIWYDWQSEGDGRFSEYSTLNGHSLDEPLYSFDGETVWDVMDPRNAPRLCYVYQRSRADMAFEIAEQEATRSAAGVPSNSFNGSEGDKGGENDIWQEGDGDTQPQRRASSLSQLQHKRNCDSSRGRSDNSSSKVSNGQKGGIFGSVDSLFSGLADAAGSVGSVVNEGVFGEHGSAAEDTVVGNMLSNIDGAIECLNDAVRDALASVSRIADALRLADVDIRVLKPEERKIATPPEISKAWIEMNGLNVEEARQAHEFTKWVTKKYNSNPRWYSPSVIYHAAREQRQQRKHAGD</sequence>
<evidence type="ECO:0000313" key="2">
    <source>
        <dbReference type="Proteomes" id="UP001145114"/>
    </source>
</evidence>
<name>A0ACC1HEN0_9FUNG</name>
<dbReference type="Proteomes" id="UP001145114">
    <property type="component" value="Unassembled WGS sequence"/>
</dbReference>